<accession>A0A1G2T0E3</accession>
<gene>
    <name evidence="1" type="ORF">A2665_02520</name>
</gene>
<dbReference type="Proteomes" id="UP000177746">
    <property type="component" value="Unassembled WGS sequence"/>
</dbReference>
<protein>
    <submittedName>
        <fullName evidence="1">Uncharacterized protein</fullName>
    </submittedName>
</protein>
<evidence type="ECO:0000313" key="1">
    <source>
        <dbReference type="EMBL" id="OHA90592.1"/>
    </source>
</evidence>
<dbReference type="AlphaFoldDB" id="A0A1G2T0E3"/>
<sequence length="182" mass="19897">MKKIIIIVIILGIAVLFYTMRDKSPAEEARTPQVNENGTFRPDPSNATFTIDDEEITLSAGHNERNIAPGSALVEETVLLDQFAYGDLNADGKEDAVFFLARYGGGSGTFIYLAAFVSGPVTYRGSEATFIGDRVSPQSISLNNSTITVKYLDREADEPLAAEPTVLTTKQFSYKAGKFEER</sequence>
<evidence type="ECO:0000313" key="2">
    <source>
        <dbReference type="Proteomes" id="UP000177746"/>
    </source>
</evidence>
<reference evidence="1 2" key="1">
    <citation type="journal article" date="2016" name="Nat. Commun.">
        <title>Thousands of microbial genomes shed light on interconnected biogeochemical processes in an aquifer system.</title>
        <authorList>
            <person name="Anantharaman K."/>
            <person name="Brown C.T."/>
            <person name="Hug L.A."/>
            <person name="Sharon I."/>
            <person name="Castelle C.J."/>
            <person name="Probst A.J."/>
            <person name="Thomas B.C."/>
            <person name="Singh A."/>
            <person name="Wilkins M.J."/>
            <person name="Karaoz U."/>
            <person name="Brodie E.L."/>
            <person name="Williams K.H."/>
            <person name="Hubbard S.S."/>
            <person name="Banfield J.F."/>
        </authorList>
    </citation>
    <scope>NUCLEOTIDE SEQUENCE [LARGE SCALE GENOMIC DNA]</scope>
</reference>
<proteinExistence type="predicted"/>
<name>A0A1G2T0E3_9BACT</name>
<dbReference type="EMBL" id="MHVI01000031">
    <property type="protein sequence ID" value="OHA90592.1"/>
    <property type="molecule type" value="Genomic_DNA"/>
</dbReference>
<organism evidence="1 2">
    <name type="scientific">Candidatus Zambryskibacteria bacterium RIFCSPHIGHO2_01_FULL_46_30</name>
    <dbReference type="NCBI Taxonomy" id="1802739"/>
    <lineage>
        <taxon>Bacteria</taxon>
        <taxon>Candidatus Zambryskiibacteriota</taxon>
    </lineage>
</organism>
<comment type="caution">
    <text evidence="1">The sequence shown here is derived from an EMBL/GenBank/DDBJ whole genome shotgun (WGS) entry which is preliminary data.</text>
</comment>